<comment type="caution">
    <text evidence="1">The sequence shown here is derived from an EMBL/GenBank/DDBJ whole genome shotgun (WGS) entry which is preliminary data.</text>
</comment>
<organism evidence="1 2">
    <name type="scientific">candidate division WS6 bacterium GW2011_GWC2_36_7</name>
    <dbReference type="NCBI Taxonomy" id="1619091"/>
    <lineage>
        <taxon>Bacteria</taxon>
        <taxon>Candidatus Dojkabacteria</taxon>
    </lineage>
</organism>
<accession>A0A0G0I581</accession>
<sequence length="57" mass="6736">MALNMEKMNVKLEHLIKQLEKNKVKYPIGLTYDQQYQEITSLVEKGAVKEFKIVRIL</sequence>
<evidence type="ECO:0000313" key="1">
    <source>
        <dbReference type="EMBL" id="KKQ11251.1"/>
    </source>
</evidence>
<dbReference type="AlphaFoldDB" id="A0A0G0I581"/>
<protein>
    <submittedName>
        <fullName evidence="1">Uncharacterized protein</fullName>
    </submittedName>
</protein>
<gene>
    <name evidence="1" type="ORF">US24_C0035G0008</name>
</gene>
<name>A0A0G0I581_9BACT</name>
<dbReference type="Proteomes" id="UP000034075">
    <property type="component" value="Unassembled WGS sequence"/>
</dbReference>
<dbReference type="EMBL" id="LBSF01000035">
    <property type="protein sequence ID" value="KKQ11251.1"/>
    <property type="molecule type" value="Genomic_DNA"/>
</dbReference>
<reference evidence="1 2" key="1">
    <citation type="journal article" date="2015" name="Nature">
        <title>rRNA introns, odd ribosomes, and small enigmatic genomes across a large radiation of phyla.</title>
        <authorList>
            <person name="Brown C.T."/>
            <person name="Hug L.A."/>
            <person name="Thomas B.C."/>
            <person name="Sharon I."/>
            <person name="Castelle C.J."/>
            <person name="Singh A."/>
            <person name="Wilkins M.J."/>
            <person name="Williams K.H."/>
            <person name="Banfield J.F."/>
        </authorList>
    </citation>
    <scope>NUCLEOTIDE SEQUENCE [LARGE SCALE GENOMIC DNA]</scope>
</reference>
<proteinExistence type="predicted"/>
<evidence type="ECO:0000313" key="2">
    <source>
        <dbReference type="Proteomes" id="UP000034075"/>
    </source>
</evidence>